<dbReference type="Proteomes" id="UP000683575">
    <property type="component" value="Chromosome"/>
</dbReference>
<evidence type="ECO:0000256" key="1">
    <source>
        <dbReference type="SAM" id="SignalP"/>
    </source>
</evidence>
<name>A0A975Y1R2_9ACTN</name>
<feature type="signal peptide" evidence="1">
    <location>
        <begin position="1"/>
        <end position="21"/>
    </location>
</feature>
<reference evidence="2" key="1">
    <citation type="submission" date="2021-06" db="EMBL/GenBank/DDBJ databases">
        <title>Complete genome sequence of Nocardioides sp. G188.</title>
        <authorList>
            <person name="Im W.-T."/>
        </authorList>
    </citation>
    <scope>NUCLEOTIDE SEQUENCE</scope>
    <source>
        <strain evidence="2">G188</strain>
    </source>
</reference>
<dbReference type="KEGG" id="nps:KRR39_08570"/>
<feature type="chain" id="PRO_5039322559" evidence="1">
    <location>
        <begin position="22"/>
        <end position="72"/>
    </location>
</feature>
<dbReference type="PROSITE" id="PS51257">
    <property type="entry name" value="PROKAR_LIPOPROTEIN"/>
    <property type="match status" value="1"/>
</dbReference>
<gene>
    <name evidence="2" type="ORF">KRR39_08570</name>
</gene>
<dbReference type="AlphaFoldDB" id="A0A975Y1R2"/>
<keyword evidence="1" id="KW-0732">Signal</keyword>
<sequence>MRRLLALLMASLLLFATAACGNDSGKTKAADVDLGEKISGLSVSGAFGAEPKVTVEARDQGRQADDAGDLPG</sequence>
<evidence type="ECO:0000313" key="3">
    <source>
        <dbReference type="Proteomes" id="UP000683575"/>
    </source>
</evidence>
<evidence type="ECO:0000313" key="2">
    <source>
        <dbReference type="EMBL" id="QWZ09773.1"/>
    </source>
</evidence>
<keyword evidence="3" id="KW-1185">Reference proteome</keyword>
<accession>A0A975Y1R2</accession>
<protein>
    <submittedName>
        <fullName evidence="2">Uncharacterized protein</fullName>
    </submittedName>
</protein>
<organism evidence="2 3">
    <name type="scientific">Nocardioides panacis</name>
    <dbReference type="NCBI Taxonomy" id="2849501"/>
    <lineage>
        <taxon>Bacteria</taxon>
        <taxon>Bacillati</taxon>
        <taxon>Actinomycetota</taxon>
        <taxon>Actinomycetes</taxon>
        <taxon>Propionibacteriales</taxon>
        <taxon>Nocardioidaceae</taxon>
        <taxon>Nocardioides</taxon>
    </lineage>
</organism>
<dbReference type="RefSeq" id="WP_216941619.1">
    <property type="nucleotide sequence ID" value="NZ_CP077062.1"/>
</dbReference>
<proteinExistence type="predicted"/>
<dbReference type="EMBL" id="CP077062">
    <property type="protein sequence ID" value="QWZ09773.1"/>
    <property type="molecule type" value="Genomic_DNA"/>
</dbReference>